<proteinExistence type="predicted"/>
<dbReference type="PROSITE" id="PS00109">
    <property type="entry name" value="PROTEIN_KINASE_TYR"/>
    <property type="match status" value="1"/>
</dbReference>
<accession>A0ABR0SSP4</accession>
<evidence type="ECO:0000256" key="1">
    <source>
        <dbReference type="ARBA" id="ARBA00003747"/>
    </source>
</evidence>
<dbReference type="Proteomes" id="UP001338125">
    <property type="component" value="Unassembled WGS sequence"/>
</dbReference>
<dbReference type="InterPro" id="IPR011009">
    <property type="entry name" value="Kinase-like_dom_sf"/>
</dbReference>
<evidence type="ECO:0000256" key="4">
    <source>
        <dbReference type="ARBA" id="ARBA00013948"/>
    </source>
</evidence>
<keyword evidence="13" id="KW-1185">Reference proteome</keyword>
<name>A0ABR0SSP4_9HYPO</name>
<evidence type="ECO:0000256" key="2">
    <source>
        <dbReference type="ARBA" id="ARBA00011534"/>
    </source>
</evidence>
<evidence type="ECO:0000256" key="10">
    <source>
        <dbReference type="SAM" id="MobiDB-lite"/>
    </source>
</evidence>
<comment type="catalytic activity">
    <reaction evidence="9">
        <text>L-seryl-[protein] + ATP = O-phospho-L-seryl-[protein] + ADP + H(+)</text>
        <dbReference type="Rhea" id="RHEA:17989"/>
        <dbReference type="Rhea" id="RHEA-COMP:9863"/>
        <dbReference type="Rhea" id="RHEA-COMP:11604"/>
        <dbReference type="ChEBI" id="CHEBI:15378"/>
        <dbReference type="ChEBI" id="CHEBI:29999"/>
        <dbReference type="ChEBI" id="CHEBI:30616"/>
        <dbReference type="ChEBI" id="CHEBI:83421"/>
        <dbReference type="ChEBI" id="CHEBI:456216"/>
        <dbReference type="EC" id="2.7.11.1"/>
    </reaction>
</comment>
<evidence type="ECO:0000256" key="8">
    <source>
        <dbReference type="ARBA" id="ARBA00047899"/>
    </source>
</evidence>
<evidence type="ECO:0000256" key="7">
    <source>
        <dbReference type="ARBA" id="ARBA00033194"/>
    </source>
</evidence>
<dbReference type="InterPro" id="IPR008266">
    <property type="entry name" value="Tyr_kinase_AS"/>
</dbReference>
<comment type="subunit">
    <text evidence="2">Component of the EKC/KEOPS complex composed of at least BUD32, CGI121, GON7, KAE1 and PCC1; the whole complex dimerizes.</text>
</comment>
<evidence type="ECO:0000256" key="9">
    <source>
        <dbReference type="ARBA" id="ARBA00048679"/>
    </source>
</evidence>
<dbReference type="PROSITE" id="PS50011">
    <property type="entry name" value="PROTEIN_KINASE_DOM"/>
    <property type="match status" value="1"/>
</dbReference>
<dbReference type="SUPFAM" id="SSF56112">
    <property type="entry name" value="Protein kinase-like (PK-like)"/>
    <property type="match status" value="1"/>
</dbReference>
<dbReference type="Gene3D" id="1.10.510.10">
    <property type="entry name" value="Transferase(Phosphotransferase) domain 1"/>
    <property type="match status" value="1"/>
</dbReference>
<evidence type="ECO:0000256" key="3">
    <source>
        <dbReference type="ARBA" id="ARBA00012513"/>
    </source>
</evidence>
<feature type="domain" description="Protein kinase" evidence="11">
    <location>
        <begin position="71"/>
        <end position="322"/>
    </location>
</feature>
<evidence type="ECO:0000313" key="12">
    <source>
        <dbReference type="EMBL" id="KAK5995185.1"/>
    </source>
</evidence>
<dbReference type="EC" id="2.7.11.1" evidence="3"/>
<comment type="caution">
    <text evidence="12">The sequence shown here is derived from an EMBL/GenBank/DDBJ whole genome shotgun (WGS) entry which is preliminary data.</text>
</comment>
<evidence type="ECO:0000313" key="13">
    <source>
        <dbReference type="Proteomes" id="UP001338125"/>
    </source>
</evidence>
<protein>
    <recommendedName>
        <fullName evidence="5">EKC/KEOPS complex subunit BUD32</fullName>
        <ecNumber evidence="3">2.7.11.1</ecNumber>
    </recommendedName>
    <alternativeName>
        <fullName evidence="6 7">Atypical Serine/threonine protein kinase BUD32</fullName>
    </alternativeName>
    <alternativeName>
        <fullName evidence="4">EKC/KEOPS complex subunit bud32</fullName>
    </alternativeName>
</protein>
<comment type="catalytic activity">
    <reaction evidence="8">
        <text>L-threonyl-[protein] + ATP = O-phospho-L-threonyl-[protein] + ADP + H(+)</text>
        <dbReference type="Rhea" id="RHEA:46608"/>
        <dbReference type="Rhea" id="RHEA-COMP:11060"/>
        <dbReference type="Rhea" id="RHEA-COMP:11605"/>
        <dbReference type="ChEBI" id="CHEBI:15378"/>
        <dbReference type="ChEBI" id="CHEBI:30013"/>
        <dbReference type="ChEBI" id="CHEBI:30616"/>
        <dbReference type="ChEBI" id="CHEBI:61977"/>
        <dbReference type="ChEBI" id="CHEBI:456216"/>
        <dbReference type="EC" id="2.7.11.1"/>
    </reaction>
</comment>
<evidence type="ECO:0000259" key="11">
    <source>
        <dbReference type="PROSITE" id="PS50011"/>
    </source>
</evidence>
<reference evidence="12 13" key="1">
    <citation type="submission" date="2024-01" db="EMBL/GenBank/DDBJ databases">
        <title>Complete genome of Cladobotryum mycophilum ATHUM6906.</title>
        <authorList>
            <person name="Christinaki A.C."/>
            <person name="Myridakis A.I."/>
            <person name="Kouvelis V.N."/>
        </authorList>
    </citation>
    <scope>NUCLEOTIDE SEQUENCE [LARGE SCALE GENOMIC DNA]</scope>
    <source>
        <strain evidence="12 13">ATHUM6906</strain>
    </source>
</reference>
<dbReference type="InterPro" id="IPR000719">
    <property type="entry name" value="Prot_kinase_dom"/>
</dbReference>
<organism evidence="12 13">
    <name type="scientific">Cladobotryum mycophilum</name>
    <dbReference type="NCBI Taxonomy" id="491253"/>
    <lineage>
        <taxon>Eukaryota</taxon>
        <taxon>Fungi</taxon>
        <taxon>Dikarya</taxon>
        <taxon>Ascomycota</taxon>
        <taxon>Pezizomycotina</taxon>
        <taxon>Sordariomycetes</taxon>
        <taxon>Hypocreomycetidae</taxon>
        <taxon>Hypocreales</taxon>
        <taxon>Hypocreaceae</taxon>
        <taxon>Cladobotryum</taxon>
    </lineage>
</organism>
<feature type="region of interest" description="Disordered" evidence="10">
    <location>
        <begin position="300"/>
        <end position="322"/>
    </location>
</feature>
<comment type="function">
    <text evidence="1">Component of the EKC/KEOPS complex that is required for the formation of a threonylcarbamoyl group on adenosine at position 37 (t(6)A37) in tRNAs that read codons beginning with adenine. The complex is probably involved in the transfer of the threonylcarbamoyl moiety of threonylcarbamoyl-AMP (TC-AMP) to the N6 group of A37. BUD32 has ATPase activity in the context of the EKC/KEOPS complex and likely plays a supporting role to the catalytic subunit KAE1. The EKC/KEOPS complex also promotes both telomere uncapping and telomere elongation. The complex is required for efficient recruitment of transcriptional coactivators.</text>
</comment>
<sequence length="322" mass="37375">MPDWRFWAPLPDSHVPPAPFGGHYKRTPDTRKHADRDVIAKFPQSEWCLQNPVAETAPAPHPTACTLRVTDEIVCKDGHGAQILLYHLDQDYEKVYVAKIYDPLYYPFVDKEFNQEAAAYEELRKAGVDGLLVPKYYGSWMINIALENPNVLRPVRMILMEWIQGVSMQSLITANVSWFSSAQRLSIFARAMEVEAKVRFHGVYHKDFAPRNVLLVGPSPETQTPRVFLIDFNQSLVFSQPHAQFCNYKSTKPISPRCLYWGQCPDEFWHWLPEPHRSKDPVFNEWLKSTWSQLKDFEEPEDMLKRLEEDNEADSSDEEESD</sequence>
<gene>
    <name evidence="12" type="ORF">PT974_03582</name>
</gene>
<dbReference type="EMBL" id="JAVFKD010000004">
    <property type="protein sequence ID" value="KAK5995185.1"/>
    <property type="molecule type" value="Genomic_DNA"/>
</dbReference>
<evidence type="ECO:0000256" key="5">
    <source>
        <dbReference type="ARBA" id="ARBA00019973"/>
    </source>
</evidence>
<evidence type="ECO:0000256" key="6">
    <source>
        <dbReference type="ARBA" id="ARBA00030980"/>
    </source>
</evidence>
<feature type="compositionally biased region" description="Acidic residues" evidence="10">
    <location>
        <begin position="309"/>
        <end position="322"/>
    </location>
</feature>